<dbReference type="EMBL" id="MKHE01000028">
    <property type="protein sequence ID" value="OWK01296.1"/>
    <property type="molecule type" value="Genomic_DNA"/>
</dbReference>
<reference evidence="2 3" key="1">
    <citation type="journal article" date="2018" name="Mol. Genet. Genomics">
        <title>The red deer Cervus elaphus genome CerEla1.0: sequencing, annotating, genes, and chromosomes.</title>
        <authorList>
            <person name="Bana N.A."/>
            <person name="Nyiri A."/>
            <person name="Nagy J."/>
            <person name="Frank K."/>
            <person name="Nagy T."/>
            <person name="Steger V."/>
            <person name="Schiller M."/>
            <person name="Lakatos P."/>
            <person name="Sugar L."/>
            <person name="Horn P."/>
            <person name="Barta E."/>
            <person name="Orosz L."/>
        </authorList>
    </citation>
    <scope>NUCLEOTIDE SEQUENCE [LARGE SCALE GENOMIC DNA]</scope>
    <source>
        <strain evidence="2">Hungarian</strain>
    </source>
</reference>
<evidence type="ECO:0000256" key="1">
    <source>
        <dbReference type="SAM" id="MobiDB-lite"/>
    </source>
</evidence>
<feature type="region of interest" description="Disordered" evidence="1">
    <location>
        <begin position="184"/>
        <end position="211"/>
    </location>
</feature>
<dbReference type="AlphaFoldDB" id="A0A212C5P3"/>
<comment type="caution">
    <text evidence="2">The sequence shown here is derived from an EMBL/GenBank/DDBJ whole genome shotgun (WGS) entry which is preliminary data.</text>
</comment>
<sequence length="232" mass="24862">MLLDEYILLAMETQFNNDKEQELQNLLDKYMKNSDASKAAFTASPSSCFLANRNKGSTVPSDTVKNESHMETAYLPLSSSQTGGLTSALHPFPAGNTDNMPLPGYYGSNVNYPESHRLGSMVNQHVSVISSVRSLPPYGDIHDPLNILDDGSRKQTSSFYADTPPSVACRTPVVASSLQTPIPSSSSQCMYGTSSQYPAQEPLDSHGANGREMVSSLPPINTVFMGTAAGGT</sequence>
<organism evidence="2 3">
    <name type="scientific">Cervus elaphus hippelaphus</name>
    <name type="common">European red deer</name>
    <dbReference type="NCBI Taxonomy" id="46360"/>
    <lineage>
        <taxon>Eukaryota</taxon>
        <taxon>Metazoa</taxon>
        <taxon>Chordata</taxon>
        <taxon>Craniata</taxon>
        <taxon>Vertebrata</taxon>
        <taxon>Euteleostomi</taxon>
        <taxon>Mammalia</taxon>
        <taxon>Eutheria</taxon>
        <taxon>Laurasiatheria</taxon>
        <taxon>Artiodactyla</taxon>
        <taxon>Ruminantia</taxon>
        <taxon>Pecora</taxon>
        <taxon>Cervidae</taxon>
        <taxon>Cervinae</taxon>
        <taxon>Cervus</taxon>
    </lineage>
</organism>
<evidence type="ECO:0000313" key="3">
    <source>
        <dbReference type="Proteomes" id="UP000242450"/>
    </source>
</evidence>
<accession>A0A212C5P3</accession>
<evidence type="ECO:0000313" key="2">
    <source>
        <dbReference type="EMBL" id="OWK01296.1"/>
    </source>
</evidence>
<dbReference type="OrthoDB" id="10056949at2759"/>
<proteinExistence type="predicted"/>
<name>A0A212C5P3_CEREH</name>
<keyword evidence="3" id="KW-1185">Reference proteome</keyword>
<protein>
    <submittedName>
        <fullName evidence="2">Uncharacterized protein</fullName>
    </submittedName>
</protein>
<gene>
    <name evidence="2" type="ORF">Celaphus_00018821</name>
</gene>
<feature type="compositionally biased region" description="Polar residues" evidence="1">
    <location>
        <begin position="189"/>
        <end position="198"/>
    </location>
</feature>
<dbReference type="Proteomes" id="UP000242450">
    <property type="component" value="Chromosome 28"/>
</dbReference>